<dbReference type="EMBL" id="VSSQ01117750">
    <property type="protein sequence ID" value="MPN52042.1"/>
    <property type="molecule type" value="Genomic_DNA"/>
</dbReference>
<protein>
    <submittedName>
        <fullName evidence="2">Uncharacterized protein</fullName>
    </submittedName>
</protein>
<gene>
    <name evidence="2" type="ORF">SDC9_199694</name>
</gene>
<name>A0A645IMG5_9ZZZZ</name>
<feature type="compositionally biased region" description="Low complexity" evidence="1">
    <location>
        <begin position="165"/>
        <end position="174"/>
    </location>
</feature>
<feature type="compositionally biased region" description="Basic and acidic residues" evidence="1">
    <location>
        <begin position="104"/>
        <end position="121"/>
    </location>
</feature>
<dbReference type="AlphaFoldDB" id="A0A645IMG5"/>
<reference evidence="2" key="1">
    <citation type="submission" date="2019-08" db="EMBL/GenBank/DDBJ databases">
        <authorList>
            <person name="Kucharzyk K."/>
            <person name="Murdoch R.W."/>
            <person name="Higgins S."/>
            <person name="Loffler F."/>
        </authorList>
    </citation>
    <scope>NUCLEOTIDE SEQUENCE</scope>
</reference>
<feature type="region of interest" description="Disordered" evidence="1">
    <location>
        <begin position="1"/>
        <end position="43"/>
    </location>
</feature>
<proteinExistence type="predicted"/>
<accession>A0A645IMG5</accession>
<sequence length="174" mass="19589">MDPEDARPELPPAAGDRQRPRGPDDRHRTLRRPQPADPVRVGVLCLDRGAGARLREVRDQLHHRSPPLRLHRDQCPGGGHRPRGEQGLVQLRVLLPARLPSVRRQGEHPRDAGVRGGEARPRTCRRRVQPPRQCREPVHPQPSGGGRPDPPAQRDRQRRGRLGRGLRLPPGDEL</sequence>
<evidence type="ECO:0000256" key="1">
    <source>
        <dbReference type="SAM" id="MobiDB-lite"/>
    </source>
</evidence>
<feature type="compositionally biased region" description="Basic and acidic residues" evidence="1">
    <location>
        <begin position="16"/>
        <end position="27"/>
    </location>
</feature>
<evidence type="ECO:0000313" key="2">
    <source>
        <dbReference type="EMBL" id="MPN52042.1"/>
    </source>
</evidence>
<organism evidence="2">
    <name type="scientific">bioreactor metagenome</name>
    <dbReference type="NCBI Taxonomy" id="1076179"/>
    <lineage>
        <taxon>unclassified sequences</taxon>
        <taxon>metagenomes</taxon>
        <taxon>ecological metagenomes</taxon>
    </lineage>
</organism>
<comment type="caution">
    <text evidence="2">The sequence shown here is derived from an EMBL/GenBank/DDBJ whole genome shotgun (WGS) entry which is preliminary data.</text>
</comment>
<feature type="region of interest" description="Disordered" evidence="1">
    <location>
        <begin position="56"/>
        <end position="174"/>
    </location>
</feature>